<feature type="domain" description="ARC105/Med15 mediator subunit C-terminal" evidence="14">
    <location>
        <begin position="494"/>
        <end position="602"/>
    </location>
</feature>
<organism evidence="15 16">
    <name type="scientific">Cryptolaemus montrouzieri</name>
    <dbReference type="NCBI Taxonomy" id="559131"/>
    <lineage>
        <taxon>Eukaryota</taxon>
        <taxon>Metazoa</taxon>
        <taxon>Ecdysozoa</taxon>
        <taxon>Arthropoda</taxon>
        <taxon>Hexapoda</taxon>
        <taxon>Insecta</taxon>
        <taxon>Pterygota</taxon>
        <taxon>Neoptera</taxon>
        <taxon>Endopterygota</taxon>
        <taxon>Coleoptera</taxon>
        <taxon>Polyphaga</taxon>
        <taxon>Cucujiformia</taxon>
        <taxon>Coccinelloidea</taxon>
        <taxon>Coccinellidae</taxon>
        <taxon>Scymninae</taxon>
        <taxon>Scymnini</taxon>
        <taxon>Cryptolaemus</taxon>
    </lineage>
</organism>
<keyword evidence="16" id="KW-1185">Reference proteome</keyword>
<evidence type="ECO:0000259" key="14">
    <source>
        <dbReference type="Pfam" id="PF21539"/>
    </source>
</evidence>
<dbReference type="InterPro" id="IPR048386">
    <property type="entry name" value="Med15_C"/>
</dbReference>
<comment type="caution">
    <text evidence="15">The sequence shown here is derived from an EMBL/GenBank/DDBJ whole genome shotgun (WGS) entry which is preliminary data.</text>
</comment>
<evidence type="ECO:0000256" key="1">
    <source>
        <dbReference type="ARBA" id="ARBA00004123"/>
    </source>
</evidence>
<feature type="compositionally biased region" description="Low complexity" evidence="11">
    <location>
        <begin position="307"/>
        <end position="322"/>
    </location>
</feature>
<evidence type="ECO:0000256" key="5">
    <source>
        <dbReference type="ARBA" id="ARBA00023015"/>
    </source>
</evidence>
<evidence type="ECO:0000256" key="4">
    <source>
        <dbReference type="ARBA" id="ARBA00019613"/>
    </source>
</evidence>
<comment type="function">
    <text evidence="10">Component of the Mediator complex, a coactivator involved in the regulated transcription of nearly all RNA polymerase II-dependent genes. Mediator functions as a bridge to convey information from gene-specific regulatory proteins to the basal RNA polymerase II transcription machinery. Mediator is recruited to promoters by direct interactions with regulatory proteins and serves as a scaffold for the assembly of a functional preinitiation complex with RNA polymerase II and the general transcription factors.</text>
</comment>
<dbReference type="Proteomes" id="UP001516400">
    <property type="component" value="Unassembled WGS sequence"/>
</dbReference>
<dbReference type="Pfam" id="PF21539">
    <property type="entry name" value="Med15_C"/>
    <property type="match status" value="1"/>
</dbReference>
<feature type="compositionally biased region" description="Low complexity" evidence="11">
    <location>
        <begin position="278"/>
        <end position="294"/>
    </location>
</feature>
<dbReference type="InterPro" id="IPR048385">
    <property type="entry name" value="Med15_central"/>
</dbReference>
<evidence type="ECO:0000256" key="11">
    <source>
        <dbReference type="SAM" id="MobiDB-lite"/>
    </source>
</evidence>
<evidence type="ECO:0000256" key="3">
    <source>
        <dbReference type="ARBA" id="ARBA00011837"/>
    </source>
</evidence>
<gene>
    <name evidence="10" type="primary">MED15</name>
    <name evidence="15" type="ORF">HHI36_023628</name>
</gene>
<dbReference type="AlphaFoldDB" id="A0ABD2PH55"/>
<dbReference type="EMBL" id="JABFTP020000186">
    <property type="protein sequence ID" value="KAL3290280.1"/>
    <property type="molecule type" value="Genomic_DNA"/>
</dbReference>
<evidence type="ECO:0000256" key="9">
    <source>
        <dbReference type="ARBA" id="ARBA00032016"/>
    </source>
</evidence>
<evidence type="ECO:0000256" key="8">
    <source>
        <dbReference type="ARBA" id="ARBA00023242"/>
    </source>
</evidence>
<comment type="similarity">
    <text evidence="2 10">Belongs to the Mediator complex subunit 15 family.</text>
</comment>
<feature type="domain" description="ARC105/Med15 mediator subunit central" evidence="13">
    <location>
        <begin position="350"/>
        <end position="468"/>
    </location>
</feature>
<keyword evidence="8 10" id="KW-0539">Nucleus</keyword>
<comment type="subcellular location">
    <subcellularLocation>
        <location evidence="1 10">Nucleus</location>
    </subcellularLocation>
</comment>
<reference evidence="15 16" key="1">
    <citation type="journal article" date="2021" name="BMC Biol.">
        <title>Horizontally acquired antibacterial genes associated with adaptive radiation of ladybird beetles.</title>
        <authorList>
            <person name="Li H.S."/>
            <person name="Tang X.F."/>
            <person name="Huang Y.H."/>
            <person name="Xu Z.Y."/>
            <person name="Chen M.L."/>
            <person name="Du X.Y."/>
            <person name="Qiu B.Y."/>
            <person name="Chen P.T."/>
            <person name="Zhang W."/>
            <person name="Slipinski A."/>
            <person name="Escalona H.E."/>
            <person name="Waterhouse R.M."/>
            <person name="Zwick A."/>
            <person name="Pang H."/>
        </authorList>
    </citation>
    <scope>NUCLEOTIDE SEQUENCE [LARGE SCALE GENOMIC DNA]</scope>
    <source>
        <strain evidence="15">SYSU2018</strain>
    </source>
</reference>
<evidence type="ECO:0000313" key="16">
    <source>
        <dbReference type="Proteomes" id="UP001516400"/>
    </source>
</evidence>
<keyword evidence="6 10" id="KW-0010">Activator</keyword>
<evidence type="ECO:0000313" key="15">
    <source>
        <dbReference type="EMBL" id="KAL3290280.1"/>
    </source>
</evidence>
<evidence type="ECO:0000256" key="10">
    <source>
        <dbReference type="RuleBase" id="RU364148"/>
    </source>
</evidence>
<feature type="domain" description="Mediator of RNA polymerase II transcription subunit 15 N-terminal" evidence="12">
    <location>
        <begin position="41"/>
        <end position="110"/>
    </location>
</feature>
<feature type="region of interest" description="Disordered" evidence="11">
    <location>
        <begin position="271"/>
        <end position="338"/>
    </location>
</feature>
<dbReference type="PANTHER" id="PTHR31804:SF3">
    <property type="entry name" value="MEDIATOR OF RNA POLYMERASE II TRANSCRIPTION SUBUNIT 15"/>
    <property type="match status" value="1"/>
</dbReference>
<evidence type="ECO:0000259" key="13">
    <source>
        <dbReference type="Pfam" id="PF21538"/>
    </source>
</evidence>
<dbReference type="FunFam" id="1.10.246.20:FF:000002">
    <property type="entry name" value="Mediator of RNA polymerase II transcription subunit 15"/>
    <property type="match status" value="1"/>
</dbReference>
<accession>A0ABD2PH55</accession>
<dbReference type="PANTHER" id="PTHR31804">
    <property type="entry name" value="MEDIATOR OF RNA POLYMERASE II TRANSCRIPTION SUBUNIT 15"/>
    <property type="match status" value="1"/>
</dbReference>
<dbReference type="InterPro" id="IPR036529">
    <property type="entry name" value="KIX_dom_sf"/>
</dbReference>
<dbReference type="Pfam" id="PF09606">
    <property type="entry name" value="Med15_N"/>
    <property type="match status" value="1"/>
</dbReference>
<dbReference type="Pfam" id="PF21538">
    <property type="entry name" value="Med15_M"/>
    <property type="match status" value="1"/>
</dbReference>
<evidence type="ECO:0000256" key="7">
    <source>
        <dbReference type="ARBA" id="ARBA00023163"/>
    </source>
</evidence>
<keyword evidence="5 10" id="KW-0805">Transcription regulation</keyword>
<comment type="subunit">
    <text evidence="3 10">Component of the Mediator complex.</text>
</comment>
<evidence type="ECO:0000256" key="2">
    <source>
        <dbReference type="ARBA" id="ARBA00009807"/>
    </source>
</evidence>
<evidence type="ECO:0000256" key="6">
    <source>
        <dbReference type="ARBA" id="ARBA00023159"/>
    </source>
</evidence>
<dbReference type="GO" id="GO:0005634">
    <property type="term" value="C:nucleus"/>
    <property type="evidence" value="ECO:0007669"/>
    <property type="project" value="UniProtKB-SubCell"/>
</dbReference>
<sequence length="620" mass="68201">MVGQTLIYNFQIIYISQLIRAGQIQSKCLFQQREYKMSVPDEGWRTQTFRQGVIARIDEAIRTYGMSTSRNSIEMENHVFQKAKSREEYLGFVARLILHVRDMNNKKTGMQGAGQPQAGGMPDPINALQNLASQGTRNNQMLNMNAQQNPMGGPQQQMGVNVFQAMARGPGGAIPNMQGNMQNRMGANGSQMGNQMNNQMGTMNQMGGQMSNQMPQSNMNQLGGSMQNTIGNQLQGNMPNQMGNQQPGQMQMNPALQNTMGSAMMGFSRNPTPTQFLQQSPSSSVQSPGMSGPPTSNQMVTSPALAPSPGSSMTMMGSTGPPRSIGMAPSPGTSLNTPGQPIQSPMGLQEEQAYREKVRQLSKYIDPLRKMIARIGNDGEHVEKLSKMKKLLEILSNPQQRMPLETLLKCEVVLEKLDFKRSDGNVPVASGIVFKESHIFSPLLEAISSNAQNSVINHTLHRTFGPTLDALFGPEVKLVPPLTPQKFEEPTSDIPDVLQGEIARLDQRFKVSLDTNQQPGSKSIQLMCWLDDRHLPCVPPISITVPEDYPVAPPKCHTNSQEYNATSFLSAVEKALLGRIQKLPKYFSVSQLLDTWEMSVRQAASGNNLKISTEILMMGL</sequence>
<name>A0ABD2PH55_9CUCU</name>
<keyword evidence="7 10" id="KW-0804">Transcription</keyword>
<dbReference type="InterPro" id="IPR019087">
    <property type="entry name" value="Med15_N"/>
</dbReference>
<proteinExistence type="inferred from homology"/>
<evidence type="ECO:0000259" key="12">
    <source>
        <dbReference type="Pfam" id="PF09606"/>
    </source>
</evidence>
<protein>
    <recommendedName>
        <fullName evidence="4 10">Mediator of RNA polymerase II transcription subunit 15</fullName>
    </recommendedName>
    <alternativeName>
        <fullName evidence="9 10">Mediator complex subunit 15</fullName>
    </alternativeName>
</protein>
<dbReference type="Gene3D" id="1.10.246.20">
    <property type="entry name" value="Coactivator CBP, KIX domain"/>
    <property type="match status" value="1"/>
</dbReference>